<protein>
    <submittedName>
        <fullName evidence="1">Uncharacterized protein</fullName>
    </submittedName>
</protein>
<sequence>MKLTFFVLLKKLKKIIYIYDGHHMDLKLFLLQSINKISLPKDKKLIEYHDLLLFLAAHPENIKINKLVDLEFHRIGHLVKSTKNHTKNLFLDTGLPYSSMITRFSHDLTQWMYQYPDCRIFIDSYDDLGLDLNTILKMTLPSVERDETTASLSNDDLLDALKVPKKDQLQFLLNELSTLNSKPLIKDYFWEALKLFIEIQGKNKTFSKSFNKAYISELFFQNQILKKIDHLEIIHLQLPSAKFLDETQKIDLISTIKKSLLLTLRETDPSTYMDETSLRFFELERGISIAIYGMQANRQLPLQSYIGYTLFKNGFPAAYGGSWIFGRAAMFGLNIFECFRGGESGYIMCQLLRVYKQVFKIEYFEVEPYQYGLDNPDGIKSGAFWFYHRYGFRPVNLKLNILANREIAKIKANPQYRSSSKTLLRFTESNIALHLDGPIPLKYLVVTKKITEMIASEFYGNRSKAIEYCNQLILKHLNKPSFNEEQKNVLEEVGLLCHAFKFYNQEQLNLIIQMIHSKPIDPYLYNTILSKLI</sequence>
<name>A0A9D7XGB4_9BACT</name>
<dbReference type="EMBL" id="JADKFW010000004">
    <property type="protein sequence ID" value="MBK9716697.1"/>
    <property type="molecule type" value="Genomic_DNA"/>
</dbReference>
<gene>
    <name evidence="1" type="ORF">IPO85_04125</name>
</gene>
<reference evidence="1 2" key="1">
    <citation type="submission" date="2020-10" db="EMBL/GenBank/DDBJ databases">
        <title>Connecting structure to function with the recovery of over 1000 high-quality activated sludge metagenome-assembled genomes encoding full-length rRNA genes using long-read sequencing.</title>
        <authorList>
            <person name="Singleton C.M."/>
            <person name="Petriglieri F."/>
            <person name="Kristensen J.M."/>
            <person name="Kirkegaard R.H."/>
            <person name="Michaelsen T.Y."/>
            <person name="Andersen M.H."/>
            <person name="Karst S.M."/>
            <person name="Dueholm M.S."/>
            <person name="Nielsen P.H."/>
            <person name="Albertsen M."/>
        </authorList>
    </citation>
    <scope>NUCLEOTIDE SEQUENCE [LARGE SCALE GENOMIC DNA]</scope>
    <source>
        <strain evidence="1">Ribe_18-Q3-R11-54_BAT3C.373</strain>
    </source>
</reference>
<evidence type="ECO:0000313" key="1">
    <source>
        <dbReference type="EMBL" id="MBK9716697.1"/>
    </source>
</evidence>
<organism evidence="1 2">
    <name type="scientific">Candidatus Defluviibacterium haderslevense</name>
    <dbReference type="NCBI Taxonomy" id="2981993"/>
    <lineage>
        <taxon>Bacteria</taxon>
        <taxon>Pseudomonadati</taxon>
        <taxon>Bacteroidota</taxon>
        <taxon>Saprospiria</taxon>
        <taxon>Saprospirales</taxon>
        <taxon>Saprospiraceae</taxon>
        <taxon>Candidatus Defluviibacterium</taxon>
    </lineage>
</organism>
<evidence type="ECO:0000313" key="2">
    <source>
        <dbReference type="Proteomes" id="UP000808349"/>
    </source>
</evidence>
<proteinExistence type="predicted"/>
<dbReference type="Proteomes" id="UP000808349">
    <property type="component" value="Unassembled WGS sequence"/>
</dbReference>
<accession>A0A9D7XGB4</accession>
<dbReference type="AlphaFoldDB" id="A0A9D7XGB4"/>
<comment type="caution">
    <text evidence="1">The sequence shown here is derived from an EMBL/GenBank/DDBJ whole genome shotgun (WGS) entry which is preliminary data.</text>
</comment>